<evidence type="ECO:0000256" key="5">
    <source>
        <dbReference type="ARBA" id="ARBA00023277"/>
    </source>
</evidence>
<comment type="cofactor">
    <cofactor evidence="1">
        <name>Mg(2+)</name>
        <dbReference type="ChEBI" id="CHEBI:18420"/>
    </cofactor>
</comment>
<dbReference type="PANTHER" id="PTHR46193">
    <property type="entry name" value="6-PHOSPHOGLUCONATE PHOSPHATASE"/>
    <property type="match status" value="1"/>
</dbReference>
<dbReference type="Pfam" id="PF00702">
    <property type="entry name" value="Hydrolase"/>
    <property type="match status" value="1"/>
</dbReference>
<dbReference type="EMBL" id="LRRQ01000018">
    <property type="protein sequence ID" value="OAM91654.1"/>
    <property type="molecule type" value="Genomic_DNA"/>
</dbReference>
<sequence>MSPNERTVARQRLVAPSARREFDAAIFDMDGVITKTAIVHSLAWKQMFDEYLRRRETRDHEPFYEFTHARDYLGHVDGKPRYKGVESFLKSRGIDLPGGSPDDQPGTETVCGLGNRKNEKFNQMIETEGVSLYDSTIALIRGMIHDGIRVGLATSSRNSATILKRTGIAPLFATVVDGIVSEELGLKGKPAPDIFTTACANLGVPCARAIIVEDAVSGVQAGASGGFAFVVGVAREDNARELREHGAGVVVSDLAQIDLVEINRLARIKRIAKQI</sequence>
<dbReference type="InterPro" id="IPR036412">
    <property type="entry name" value="HAD-like_sf"/>
</dbReference>
<evidence type="ECO:0000256" key="3">
    <source>
        <dbReference type="ARBA" id="ARBA00022723"/>
    </source>
</evidence>
<dbReference type="InterPro" id="IPR051600">
    <property type="entry name" value="Beta-PGM-like"/>
</dbReference>
<dbReference type="PANTHER" id="PTHR46193:SF18">
    <property type="entry name" value="HEXITOL PHOSPHATASE B"/>
    <property type="match status" value="1"/>
</dbReference>
<keyword evidence="4" id="KW-0460">Magnesium</keyword>
<proteinExistence type="inferred from homology"/>
<dbReference type="SFLD" id="SFLDG01129">
    <property type="entry name" value="C1.5:_HAD__Beta-PGM__Phosphata"/>
    <property type="match status" value="1"/>
</dbReference>
<evidence type="ECO:0000256" key="4">
    <source>
        <dbReference type="ARBA" id="ARBA00022842"/>
    </source>
</evidence>
<accession>A0A178IP32</accession>
<keyword evidence="6" id="KW-0378">Hydrolase</keyword>
<dbReference type="NCBIfam" id="TIGR01509">
    <property type="entry name" value="HAD-SF-IA-v3"/>
    <property type="match status" value="1"/>
</dbReference>
<dbReference type="STRING" id="1184151.AW736_02310"/>
<evidence type="ECO:0000256" key="1">
    <source>
        <dbReference type="ARBA" id="ARBA00001946"/>
    </source>
</evidence>
<dbReference type="Gene3D" id="1.10.150.240">
    <property type="entry name" value="Putative phosphatase, domain 2"/>
    <property type="match status" value="1"/>
</dbReference>
<evidence type="ECO:0000313" key="6">
    <source>
        <dbReference type="EMBL" id="OAM91654.1"/>
    </source>
</evidence>
<organism evidence="6 7">
    <name type="scientific">Termitidicoccus mucosus</name>
    <dbReference type="NCBI Taxonomy" id="1184151"/>
    <lineage>
        <taxon>Bacteria</taxon>
        <taxon>Pseudomonadati</taxon>
        <taxon>Verrucomicrobiota</taxon>
        <taxon>Opitutia</taxon>
        <taxon>Opitutales</taxon>
        <taxon>Opitutaceae</taxon>
        <taxon>Termitidicoccus</taxon>
    </lineage>
</organism>
<name>A0A178IP32_9BACT</name>
<dbReference type="SUPFAM" id="SSF56784">
    <property type="entry name" value="HAD-like"/>
    <property type="match status" value="1"/>
</dbReference>
<dbReference type="GO" id="GO:0046872">
    <property type="term" value="F:metal ion binding"/>
    <property type="evidence" value="ECO:0007669"/>
    <property type="project" value="UniProtKB-KW"/>
</dbReference>
<dbReference type="GO" id="GO:0016787">
    <property type="term" value="F:hydrolase activity"/>
    <property type="evidence" value="ECO:0007669"/>
    <property type="project" value="UniProtKB-KW"/>
</dbReference>
<dbReference type="SFLD" id="SFLDS00003">
    <property type="entry name" value="Haloacid_Dehalogenase"/>
    <property type="match status" value="1"/>
</dbReference>
<comment type="caution">
    <text evidence="6">The sequence shown here is derived from an EMBL/GenBank/DDBJ whole genome shotgun (WGS) entry which is preliminary data.</text>
</comment>
<gene>
    <name evidence="6" type="ORF">AW736_02310</name>
</gene>
<dbReference type="Gene3D" id="3.40.50.1000">
    <property type="entry name" value="HAD superfamily/HAD-like"/>
    <property type="match status" value="1"/>
</dbReference>
<reference evidence="6 7" key="1">
    <citation type="submission" date="2016-01" db="EMBL/GenBank/DDBJ databases">
        <title>High potential of lignocellulose degradation of a new Verrucomicrobia species.</title>
        <authorList>
            <person name="Wang Y."/>
            <person name="Shi Y."/>
            <person name="Qiu Z."/>
            <person name="Liu S."/>
            <person name="Yang H."/>
        </authorList>
    </citation>
    <scope>NUCLEOTIDE SEQUENCE [LARGE SCALE GENOMIC DNA]</scope>
    <source>
        <strain evidence="6 7">TSB47</strain>
    </source>
</reference>
<protein>
    <submittedName>
        <fullName evidence="6">Hydrolase</fullName>
    </submittedName>
</protein>
<evidence type="ECO:0000256" key="2">
    <source>
        <dbReference type="ARBA" id="ARBA00006171"/>
    </source>
</evidence>
<comment type="similarity">
    <text evidence="2">Belongs to the HAD-like hydrolase superfamily. CbbY/CbbZ/Gph/YieH family.</text>
</comment>
<dbReference type="InterPro" id="IPR006439">
    <property type="entry name" value="HAD-SF_hydro_IA"/>
</dbReference>
<evidence type="ECO:0000313" key="7">
    <source>
        <dbReference type="Proteomes" id="UP000078486"/>
    </source>
</evidence>
<dbReference type="RefSeq" id="WP_068768670.1">
    <property type="nucleotide sequence ID" value="NZ_CP109796.1"/>
</dbReference>
<dbReference type="AlphaFoldDB" id="A0A178IP32"/>
<dbReference type="InterPro" id="IPR023214">
    <property type="entry name" value="HAD_sf"/>
</dbReference>
<dbReference type="InterPro" id="IPR023198">
    <property type="entry name" value="PGP-like_dom2"/>
</dbReference>
<keyword evidence="3" id="KW-0479">Metal-binding</keyword>
<dbReference type="Proteomes" id="UP000078486">
    <property type="component" value="Unassembled WGS sequence"/>
</dbReference>
<keyword evidence="7" id="KW-1185">Reference proteome</keyword>
<keyword evidence="5" id="KW-0119">Carbohydrate metabolism</keyword>
<dbReference type="OrthoDB" id="9797743at2"/>